<evidence type="ECO:0000313" key="6">
    <source>
        <dbReference type="Proteomes" id="UP001549291"/>
    </source>
</evidence>
<dbReference type="PANTHER" id="PTHR10668:SF103">
    <property type="entry name" value="PYRIDINE NUCLEOTIDE-DISULFIDE OXIDOREDUCTASE DOMAIN-CONTAINING PROTEIN 2"/>
    <property type="match status" value="1"/>
</dbReference>
<evidence type="ECO:0000256" key="3">
    <source>
        <dbReference type="ARBA" id="ARBA00040298"/>
    </source>
</evidence>
<dbReference type="InterPro" id="IPR002937">
    <property type="entry name" value="Amino_oxidase"/>
</dbReference>
<dbReference type="Pfam" id="PF01593">
    <property type="entry name" value="Amino_oxidase"/>
    <property type="match status" value="1"/>
</dbReference>
<comment type="function">
    <text evidence="1">Probable oxidoreductase that may play a role as regulator of mitochondrial function.</text>
</comment>
<sequence length="545" mass="58553">MTAEHFESFMTETDVIIIGAGHNGLTCAAYLAMAGLRVRVVERRKVVGGAAVTEEFHPGFRNSVAAYTVSLLNPQVVRDLGLTEQGLRIVERRAQNFLPAPDGSYLLTGEGRTKESVARLSTHDAGALDGFSRELEDIADVLRQFVLRAPPNLLDGFGTNAIREAVNAFQSANILRGLTLEQSRSLLDLFTRSAGEMLDERFEHDLVKALFGFDAIVGNYASPYAAGSAYVMLHHAFGEVNGKKGVWGHAIGGMGAITQAMARAAQGRGVTIDTDAGVREIIVERDRAVGVVLENGTSLRAKYVAANVNPKLLYTRLIAADALPADFLARIRHWKNGSGTFRMNVALDRLPSFTALTGDGDHLTSGIILAPSLGYMDRAYLDARARGWSREPVVEMLIPSTLDDTLAPAGKHVASLFCQHVAPELPDGTSWDDHREEVADLMIATVDKYAPGFAASVLGRQILSPLDLERQFGLLGGDIFHGALTLNQLFSARPMLGHADYRGPLKGLYHCGSGAHPGGGVTGAPGHNAAQAILRDHRSLFGSRG</sequence>
<reference evidence="5 6" key="1">
    <citation type="submission" date="2024-06" db="EMBL/GenBank/DDBJ databases">
        <title>Genomic Encyclopedia of Type Strains, Phase V (KMG-V): Genome sequencing to study the core and pangenomes of soil and plant-associated prokaryotes.</title>
        <authorList>
            <person name="Whitman W."/>
        </authorList>
    </citation>
    <scope>NUCLEOTIDE SEQUENCE [LARGE SCALE GENOMIC DNA]</scope>
    <source>
        <strain evidence="5 6">USDA 160</strain>
    </source>
</reference>
<evidence type="ECO:0000256" key="1">
    <source>
        <dbReference type="ARBA" id="ARBA00037217"/>
    </source>
</evidence>
<keyword evidence="6" id="KW-1185">Reference proteome</keyword>
<dbReference type="Proteomes" id="UP001549291">
    <property type="component" value="Unassembled WGS sequence"/>
</dbReference>
<gene>
    <name evidence="5" type="ORF">ABIF63_003165</name>
</gene>
<dbReference type="Gene3D" id="3.50.50.60">
    <property type="entry name" value="FAD/NAD(P)-binding domain"/>
    <property type="match status" value="2"/>
</dbReference>
<proteinExistence type="predicted"/>
<comment type="subunit">
    <text evidence="2">Interacts with COX5B; this interaction may contribute to localize PYROXD2 to the inner face of the inner mitochondrial membrane.</text>
</comment>
<organism evidence="5 6">
    <name type="scientific">Bradyrhizobium japonicum</name>
    <dbReference type="NCBI Taxonomy" id="375"/>
    <lineage>
        <taxon>Bacteria</taxon>
        <taxon>Pseudomonadati</taxon>
        <taxon>Pseudomonadota</taxon>
        <taxon>Alphaproteobacteria</taxon>
        <taxon>Hyphomicrobiales</taxon>
        <taxon>Nitrobacteraceae</taxon>
        <taxon>Bradyrhizobium</taxon>
    </lineage>
</organism>
<evidence type="ECO:0000259" key="4">
    <source>
        <dbReference type="Pfam" id="PF01593"/>
    </source>
</evidence>
<dbReference type="SUPFAM" id="SSF51905">
    <property type="entry name" value="FAD/NAD(P)-binding domain"/>
    <property type="match status" value="1"/>
</dbReference>
<protein>
    <recommendedName>
        <fullName evidence="3">Pyridine nucleotide-disulfide oxidoreductase domain-containing protein 2</fullName>
    </recommendedName>
</protein>
<accession>A0ABV2RQ71</accession>
<dbReference type="PANTHER" id="PTHR10668">
    <property type="entry name" value="PHYTOENE DEHYDROGENASE"/>
    <property type="match status" value="1"/>
</dbReference>
<name>A0ABV2RQ71_BRAJP</name>
<evidence type="ECO:0000256" key="2">
    <source>
        <dbReference type="ARBA" id="ARBA00038825"/>
    </source>
</evidence>
<evidence type="ECO:0000313" key="5">
    <source>
        <dbReference type="EMBL" id="MET4719059.1"/>
    </source>
</evidence>
<comment type="caution">
    <text evidence="5">The sequence shown here is derived from an EMBL/GenBank/DDBJ whole genome shotgun (WGS) entry which is preliminary data.</text>
</comment>
<feature type="domain" description="Amine oxidase" evidence="4">
    <location>
        <begin position="24"/>
        <end position="338"/>
    </location>
</feature>
<dbReference type="InterPro" id="IPR036188">
    <property type="entry name" value="FAD/NAD-bd_sf"/>
</dbReference>
<dbReference type="EMBL" id="JBEPTQ010000002">
    <property type="protein sequence ID" value="MET4719059.1"/>
    <property type="molecule type" value="Genomic_DNA"/>
</dbReference>